<evidence type="ECO:0000313" key="15">
    <source>
        <dbReference type="Proteomes" id="UP000830116"/>
    </source>
</evidence>
<evidence type="ECO:0000259" key="13">
    <source>
        <dbReference type="Pfam" id="PF00137"/>
    </source>
</evidence>
<evidence type="ECO:0000256" key="6">
    <source>
        <dbReference type="ARBA" id="ARBA00022781"/>
    </source>
</evidence>
<feature type="chain" id="PRO_5046918556" description="ATP synthase subunit c" evidence="12">
    <location>
        <begin position="20"/>
        <end position="110"/>
    </location>
</feature>
<evidence type="ECO:0000256" key="10">
    <source>
        <dbReference type="ARBA" id="ARBA00023136"/>
    </source>
</evidence>
<dbReference type="HAMAP" id="MF_01396">
    <property type="entry name" value="ATP_synth_c_bact"/>
    <property type="match status" value="1"/>
</dbReference>
<dbReference type="SUPFAM" id="SSF81333">
    <property type="entry name" value="F1F0 ATP synthase subunit C"/>
    <property type="match status" value="1"/>
</dbReference>
<keyword evidence="3 11" id="KW-0813">Transport</keyword>
<name>A0ABY4CA56_9BACT</name>
<dbReference type="InterPro" id="IPR020537">
    <property type="entry name" value="ATP_synth_F0_csu_DDCD_BS"/>
</dbReference>
<keyword evidence="8 11" id="KW-0406">Ion transport</keyword>
<dbReference type="PRINTS" id="PR00124">
    <property type="entry name" value="ATPASEC"/>
</dbReference>
<dbReference type="Proteomes" id="UP000830116">
    <property type="component" value="Chromosome"/>
</dbReference>
<keyword evidence="6 11" id="KW-0375">Hydrogen ion transport</keyword>
<evidence type="ECO:0000313" key="14">
    <source>
        <dbReference type="EMBL" id="UOF00388.1"/>
    </source>
</evidence>
<dbReference type="InterPro" id="IPR038662">
    <property type="entry name" value="ATP_synth_F0_csu_sf"/>
</dbReference>
<feature type="transmembrane region" description="Helical" evidence="11">
    <location>
        <begin position="43"/>
        <end position="63"/>
    </location>
</feature>
<keyword evidence="9 11" id="KW-0446">Lipid-binding</keyword>
<evidence type="ECO:0000256" key="2">
    <source>
        <dbReference type="ARBA" id="ARBA00006704"/>
    </source>
</evidence>
<keyword evidence="12" id="KW-0732">Signal</keyword>
<comment type="similarity">
    <text evidence="2 11">Belongs to the ATPase C chain family.</text>
</comment>
<keyword evidence="10 11" id="KW-0472">Membrane</keyword>
<evidence type="ECO:0000256" key="1">
    <source>
        <dbReference type="ARBA" id="ARBA00004141"/>
    </source>
</evidence>
<feature type="transmembrane region" description="Helical" evidence="11">
    <location>
        <begin position="84"/>
        <end position="107"/>
    </location>
</feature>
<proteinExistence type="inferred from homology"/>
<keyword evidence="15" id="KW-1185">Reference proteome</keyword>
<dbReference type="PROSITE" id="PS00605">
    <property type="entry name" value="ATPASE_C"/>
    <property type="match status" value="1"/>
</dbReference>
<organism evidence="14 15">
    <name type="scientific">Bdellovibrio reynosensis</name>
    <dbReference type="NCBI Taxonomy" id="2835041"/>
    <lineage>
        <taxon>Bacteria</taxon>
        <taxon>Pseudomonadati</taxon>
        <taxon>Bdellovibrionota</taxon>
        <taxon>Bdellovibrionia</taxon>
        <taxon>Bdellovibrionales</taxon>
        <taxon>Pseudobdellovibrionaceae</taxon>
        <taxon>Bdellovibrio</taxon>
    </lineage>
</organism>
<dbReference type="InterPro" id="IPR000454">
    <property type="entry name" value="ATP_synth_F0_csu"/>
</dbReference>
<comment type="function">
    <text evidence="11">Key component of the F(0) channel; it plays a direct role in translocation across the membrane. A homomeric c-ring of between 10-14 subunits forms the central stalk rotor element with the F(1) delta and epsilon subunits.</text>
</comment>
<evidence type="ECO:0000256" key="9">
    <source>
        <dbReference type="ARBA" id="ARBA00023121"/>
    </source>
</evidence>
<feature type="site" description="Reversibly protonated during proton transport" evidence="11">
    <location>
        <position position="96"/>
    </location>
</feature>
<keyword evidence="11" id="KW-0066">ATP synthesis</keyword>
<protein>
    <recommendedName>
        <fullName evidence="11">ATP synthase subunit c</fullName>
    </recommendedName>
    <alternativeName>
        <fullName evidence="11">ATP synthase F(0) sector subunit c</fullName>
    </alternativeName>
    <alternativeName>
        <fullName evidence="11">F-type ATPase subunit c</fullName>
        <shortName evidence="11">F-ATPase subunit c</shortName>
    </alternativeName>
    <alternativeName>
        <fullName evidence="11">Lipid-binding protein</fullName>
    </alternativeName>
</protein>
<evidence type="ECO:0000256" key="5">
    <source>
        <dbReference type="ARBA" id="ARBA00022692"/>
    </source>
</evidence>
<evidence type="ECO:0000256" key="4">
    <source>
        <dbReference type="ARBA" id="ARBA00022547"/>
    </source>
</evidence>
<dbReference type="CDD" id="cd18121">
    <property type="entry name" value="ATP-synt_Fo_c"/>
    <property type="match status" value="1"/>
</dbReference>
<dbReference type="EMBL" id="CP093442">
    <property type="protein sequence ID" value="UOF00388.1"/>
    <property type="molecule type" value="Genomic_DNA"/>
</dbReference>
<dbReference type="InterPro" id="IPR035921">
    <property type="entry name" value="F/V-ATP_Csub_sf"/>
</dbReference>
<dbReference type="Gene3D" id="1.20.20.10">
    <property type="entry name" value="F1F0 ATP synthase subunit C"/>
    <property type="match status" value="1"/>
</dbReference>
<gene>
    <name evidence="11" type="primary">atpE</name>
    <name evidence="14" type="ORF">MNR06_11835</name>
</gene>
<keyword evidence="7 11" id="KW-1133">Transmembrane helix</keyword>
<reference evidence="14" key="1">
    <citation type="submission" date="2022-03" db="EMBL/GenBank/DDBJ databases">
        <title>Genome Identification and Characterization of new species Bdellovibrio reynosense LBG001 sp. nov. from a Mexico soil sample.</title>
        <authorList>
            <person name="Camilli A."/>
            <person name="Ajao Y."/>
            <person name="Guo X."/>
        </authorList>
    </citation>
    <scope>NUCLEOTIDE SEQUENCE</scope>
    <source>
        <strain evidence="14">LBG001</strain>
    </source>
</reference>
<dbReference type="RefSeq" id="WP_243536284.1">
    <property type="nucleotide sequence ID" value="NZ_CP093442.1"/>
</dbReference>
<dbReference type="Pfam" id="PF00137">
    <property type="entry name" value="ATP-synt_C"/>
    <property type="match status" value="1"/>
</dbReference>
<evidence type="ECO:0000256" key="11">
    <source>
        <dbReference type="HAMAP-Rule" id="MF_01396"/>
    </source>
</evidence>
<accession>A0ABY4CA56</accession>
<evidence type="ECO:0000256" key="8">
    <source>
        <dbReference type="ARBA" id="ARBA00023065"/>
    </source>
</evidence>
<comment type="subcellular location">
    <subcellularLocation>
        <location evidence="11">Cell membrane</location>
        <topology evidence="11">Multi-pass membrane protein</topology>
    </subcellularLocation>
    <subcellularLocation>
        <location evidence="1">Membrane</location>
        <topology evidence="1">Multi-pass membrane protein</topology>
    </subcellularLocation>
</comment>
<comment type="function">
    <text evidence="11">F(1)F(0) ATP synthase produces ATP from ADP in the presence of a proton or sodium gradient. F-type ATPases consist of two structural domains, F(1) containing the extramembraneous catalytic core and F(0) containing the membrane proton channel, linked together by a central stalk and a peripheral stalk. During catalysis, ATP synthesis in the catalytic domain of F(1) is coupled via a rotary mechanism of the central stalk subunits to proton translocation.</text>
</comment>
<keyword evidence="4 11" id="KW-0138">CF(0)</keyword>
<keyword evidence="5 11" id="KW-0812">Transmembrane</keyword>
<evidence type="ECO:0000256" key="12">
    <source>
        <dbReference type="SAM" id="SignalP"/>
    </source>
</evidence>
<evidence type="ECO:0000256" key="7">
    <source>
        <dbReference type="ARBA" id="ARBA00022989"/>
    </source>
</evidence>
<feature type="domain" description="V-ATPase proteolipid subunit C-like" evidence="13">
    <location>
        <begin position="46"/>
        <end position="107"/>
    </location>
</feature>
<dbReference type="InterPro" id="IPR002379">
    <property type="entry name" value="ATPase_proteolipid_c-like_dom"/>
</dbReference>
<evidence type="ECO:0000256" key="3">
    <source>
        <dbReference type="ARBA" id="ARBA00022448"/>
    </source>
</evidence>
<sequence length="110" mass="10845">MKKMIVAMVAMLASVSAFAQEAAPAAVEATTTATAAVPADRGLVAIAAAIAIALSVFGGAMAQGKTAATALDGIARNPAASGKLLIPMILGLALIESLVIYALIIALRLA</sequence>
<keyword evidence="11" id="KW-1003">Cell membrane</keyword>
<feature type="signal peptide" evidence="12">
    <location>
        <begin position="1"/>
        <end position="19"/>
    </location>
</feature>